<dbReference type="GO" id="GO:0005886">
    <property type="term" value="C:plasma membrane"/>
    <property type="evidence" value="ECO:0007669"/>
    <property type="project" value="UniProtKB-SubCell"/>
</dbReference>
<evidence type="ECO:0000259" key="12">
    <source>
        <dbReference type="PROSITE" id="PS50885"/>
    </source>
</evidence>
<dbReference type="Gene3D" id="6.10.340.10">
    <property type="match status" value="1"/>
</dbReference>
<dbReference type="InterPro" id="IPR003594">
    <property type="entry name" value="HATPase_dom"/>
</dbReference>
<keyword evidence="8 13" id="KW-0418">Kinase</keyword>
<dbReference type="InterPro" id="IPR003661">
    <property type="entry name" value="HisK_dim/P_dom"/>
</dbReference>
<dbReference type="Gene3D" id="1.10.287.130">
    <property type="match status" value="1"/>
</dbReference>
<name>A0A0M4MFK6_BIFLI</name>
<feature type="domain" description="Histidine kinase" evidence="11">
    <location>
        <begin position="241"/>
        <end position="454"/>
    </location>
</feature>
<accession>A0A0M4MFK6</accession>
<dbReference type="RefSeq" id="WP_060620947.1">
    <property type="nucleotide sequence ID" value="NZ_NAQJ01000019.1"/>
</dbReference>
<keyword evidence="6" id="KW-0808">Transferase</keyword>
<dbReference type="PATRIC" id="fig|1682.24.peg.1760"/>
<evidence type="ECO:0000313" key="13">
    <source>
        <dbReference type="EMBL" id="ALE09812.1"/>
    </source>
</evidence>
<evidence type="ECO:0000256" key="1">
    <source>
        <dbReference type="ARBA" id="ARBA00000085"/>
    </source>
</evidence>
<evidence type="ECO:0000256" key="7">
    <source>
        <dbReference type="ARBA" id="ARBA00022692"/>
    </source>
</evidence>
<reference evidence="13 14" key="1">
    <citation type="submission" date="2014-12" db="EMBL/GenBank/DDBJ databases">
        <title>Complete genome sequence of Bifidobacterium longum subsp. infantis BT1.</title>
        <authorList>
            <person name="Kim J.F."/>
            <person name="Kwak M.-J."/>
        </authorList>
    </citation>
    <scope>NUCLEOTIDE SEQUENCE [LARGE SCALE GENOMIC DNA]</scope>
    <source>
        <strain evidence="13 14">BT1</strain>
    </source>
</reference>
<keyword evidence="5" id="KW-0597">Phosphoprotein</keyword>
<evidence type="ECO:0000256" key="4">
    <source>
        <dbReference type="ARBA" id="ARBA00012438"/>
    </source>
</evidence>
<dbReference type="PROSITE" id="PS50109">
    <property type="entry name" value="HIS_KIN"/>
    <property type="match status" value="1"/>
</dbReference>
<dbReference type="InterPro" id="IPR005467">
    <property type="entry name" value="His_kinase_dom"/>
</dbReference>
<evidence type="ECO:0000313" key="14">
    <source>
        <dbReference type="Proteomes" id="UP000067206"/>
    </source>
</evidence>
<evidence type="ECO:0000256" key="9">
    <source>
        <dbReference type="ARBA" id="ARBA00022989"/>
    </source>
</evidence>
<dbReference type="SMART" id="SM00387">
    <property type="entry name" value="HATPase_c"/>
    <property type="match status" value="1"/>
</dbReference>
<dbReference type="InterPro" id="IPR003660">
    <property type="entry name" value="HAMP_dom"/>
</dbReference>
<evidence type="ECO:0000256" key="10">
    <source>
        <dbReference type="ARBA" id="ARBA00023136"/>
    </source>
</evidence>
<dbReference type="SUPFAM" id="SSF47384">
    <property type="entry name" value="Homodimeric domain of signal transducing histidine kinase"/>
    <property type="match status" value="1"/>
</dbReference>
<dbReference type="InterPro" id="IPR050398">
    <property type="entry name" value="HssS/ArlS-like"/>
</dbReference>
<evidence type="ECO:0000256" key="3">
    <source>
        <dbReference type="ARBA" id="ARBA00004236"/>
    </source>
</evidence>
<evidence type="ECO:0000256" key="6">
    <source>
        <dbReference type="ARBA" id="ARBA00022679"/>
    </source>
</evidence>
<dbReference type="SUPFAM" id="SSF55874">
    <property type="entry name" value="ATPase domain of HSP90 chaperone/DNA topoisomerase II/histidine kinase"/>
    <property type="match status" value="1"/>
</dbReference>
<dbReference type="SMART" id="SM00388">
    <property type="entry name" value="HisKA"/>
    <property type="match status" value="1"/>
</dbReference>
<gene>
    <name evidence="13" type="ORF">RY67_1801</name>
</gene>
<dbReference type="Gene3D" id="3.30.565.10">
    <property type="entry name" value="Histidine kinase-like ATPase, C-terminal domain"/>
    <property type="match status" value="1"/>
</dbReference>
<dbReference type="PANTHER" id="PTHR45528:SF8">
    <property type="entry name" value="HISTIDINE KINASE"/>
    <property type="match status" value="1"/>
</dbReference>
<dbReference type="InterPro" id="IPR036890">
    <property type="entry name" value="HATPase_C_sf"/>
</dbReference>
<dbReference type="AlphaFoldDB" id="A0A0M4MFK6"/>
<protein>
    <recommendedName>
        <fullName evidence="4">histidine kinase</fullName>
        <ecNumber evidence="4">2.7.13.3</ecNumber>
    </recommendedName>
</protein>
<organism evidence="13 14">
    <name type="scientific">Bifidobacterium longum subsp. infantis</name>
    <dbReference type="NCBI Taxonomy" id="1682"/>
    <lineage>
        <taxon>Bacteria</taxon>
        <taxon>Bacillati</taxon>
        <taxon>Actinomycetota</taxon>
        <taxon>Actinomycetes</taxon>
        <taxon>Bifidobacteriales</taxon>
        <taxon>Bifidobacteriaceae</taxon>
        <taxon>Bifidobacterium</taxon>
    </lineage>
</organism>
<dbReference type="Pfam" id="PF00512">
    <property type="entry name" value="HisKA"/>
    <property type="match status" value="1"/>
</dbReference>
<sequence length="454" mass="51361">MGTKMKMTLTRTFYRFLVCLLGGLCMSVVIPFACMMFASSMGLVTFADNAERQAKNLVPILTATPDVSDVYLPIGIKYLRLDRNYGSIDTNMNEEEKEKALAFAETGLIDAGGRTQFIFITRDDGYIVLQYVIGSQYLNAQCNKYLPSPEILLIALIIANSLGLCVSLTIHFARELRKELTPILEATKEIENHNLDFAIRHSRILEFENVISSFDSMRNSLKESLEQQWRSEQAQREQIASLAHDLKTPLTVMQGNIDLLDETTLDEEQKLYLSYAMRSSEQMRRYIKMMIDISRASCGYQLQMEDICFPEFWRHVISQAEIICKDKGIVIQQTQHALPKHITGDGVLLERALMNVVSNAVEHSPVDSPLYMDADGQGDHLNICITDCGCGFSQEALKHAKERFYMADQSRGSELHYGMGLYIVDVIIKQHRGELLLSNSAESKGARVTIRLPR</sequence>
<dbReference type="InterPro" id="IPR008358">
    <property type="entry name" value="Sig_transdc_His_kin/Pase_MprB"/>
</dbReference>
<evidence type="ECO:0000256" key="2">
    <source>
        <dbReference type="ARBA" id="ARBA00004141"/>
    </source>
</evidence>
<comment type="catalytic activity">
    <reaction evidence="1">
        <text>ATP + protein L-histidine = ADP + protein N-phospho-L-histidine.</text>
        <dbReference type="EC" id="2.7.13.3"/>
    </reaction>
</comment>
<feature type="domain" description="HAMP" evidence="12">
    <location>
        <begin position="174"/>
        <end position="226"/>
    </location>
</feature>
<keyword evidence="7" id="KW-0812">Transmembrane</keyword>
<dbReference type="EC" id="2.7.13.3" evidence="4"/>
<comment type="subcellular location">
    <subcellularLocation>
        <location evidence="3">Cell membrane</location>
    </subcellularLocation>
    <subcellularLocation>
        <location evidence="2">Membrane</location>
        <topology evidence="2">Multi-pass membrane protein</topology>
    </subcellularLocation>
</comment>
<evidence type="ECO:0000256" key="5">
    <source>
        <dbReference type="ARBA" id="ARBA00022553"/>
    </source>
</evidence>
<dbReference type="PANTHER" id="PTHR45528">
    <property type="entry name" value="SENSOR HISTIDINE KINASE CPXA"/>
    <property type="match status" value="1"/>
</dbReference>
<evidence type="ECO:0000259" key="11">
    <source>
        <dbReference type="PROSITE" id="PS50109"/>
    </source>
</evidence>
<dbReference type="CDD" id="cd00082">
    <property type="entry name" value="HisKA"/>
    <property type="match status" value="1"/>
</dbReference>
<proteinExistence type="predicted"/>
<keyword evidence="10" id="KW-0472">Membrane</keyword>
<dbReference type="GO" id="GO:0000155">
    <property type="term" value="F:phosphorelay sensor kinase activity"/>
    <property type="evidence" value="ECO:0007669"/>
    <property type="project" value="InterPro"/>
</dbReference>
<dbReference type="PROSITE" id="PS50885">
    <property type="entry name" value="HAMP"/>
    <property type="match status" value="1"/>
</dbReference>
<dbReference type="EMBL" id="CP010411">
    <property type="protein sequence ID" value="ALE09812.1"/>
    <property type="molecule type" value="Genomic_DNA"/>
</dbReference>
<dbReference type="InterPro" id="IPR036097">
    <property type="entry name" value="HisK_dim/P_sf"/>
</dbReference>
<evidence type="ECO:0000256" key="8">
    <source>
        <dbReference type="ARBA" id="ARBA00022777"/>
    </source>
</evidence>
<dbReference type="Proteomes" id="UP000067206">
    <property type="component" value="Chromosome"/>
</dbReference>
<dbReference type="PRINTS" id="PR01780">
    <property type="entry name" value="LANTIREGPROT"/>
</dbReference>
<dbReference type="Pfam" id="PF02518">
    <property type="entry name" value="HATPase_c"/>
    <property type="match status" value="1"/>
</dbReference>
<keyword evidence="9" id="KW-1133">Transmembrane helix</keyword>